<proteinExistence type="predicted"/>
<organism evidence="2 3">
    <name type="scientific">Patella caerulea</name>
    <name type="common">Rayed Mediterranean limpet</name>
    <dbReference type="NCBI Taxonomy" id="87958"/>
    <lineage>
        <taxon>Eukaryota</taxon>
        <taxon>Metazoa</taxon>
        <taxon>Spiralia</taxon>
        <taxon>Lophotrochozoa</taxon>
        <taxon>Mollusca</taxon>
        <taxon>Gastropoda</taxon>
        <taxon>Patellogastropoda</taxon>
        <taxon>Patelloidea</taxon>
        <taxon>Patellidae</taxon>
        <taxon>Patella</taxon>
    </lineage>
</organism>
<dbReference type="Pfam" id="PF00781">
    <property type="entry name" value="DAGK_cat"/>
    <property type="match status" value="1"/>
</dbReference>
<dbReference type="InterPro" id="IPR057465">
    <property type="entry name" value="CERK_PH"/>
</dbReference>
<evidence type="ECO:0000259" key="1">
    <source>
        <dbReference type="PROSITE" id="PS50146"/>
    </source>
</evidence>
<sequence>MAAVLHADNVILQSTLEIKHKPHLVTLTHSQLITEGVSQVSTSHGRNYEPFIRESSDVLDLTEVLGVRLENNSSCAAEGARVNDPSKGYMVMEMMPLQMNIFTIYYLTKVNKHRWRYKDISIICKDQSTSQLWVDSIRRILANMDQERPKRLLVFINPIGGKKRANKIYSEKVAPVFDIAGIYTEVIVTKRQYHARDVLLDHDLSKFDGVISVGGDGTFSEILNGLLDRSMKDAGIAQTPLSDPVSPKLPVGIIPAGSTDSIVYTTEGINDPVTCAVNIVLGNTLGLDVSAVHQRGEFLKYSVSFLGYGYYGDLVADSERLRWMGPKRYNWCGFKKFLSKNSYEGEVTFIASTDPSHHPRDGVRCVKGCQVCKKAGESKSKPGEKSTMLKTKNENWQKIRGRFICINSHTMSCRCALSPEGASPSSHIGDGCADLILISNCSRVNYFRHLYRSADRTSDQFDFNFIQVFRVKEFKFEPISEEDTADDKTMTRNKEGRSQLRSPTIKNSVWNCDGEILDHPSLHVKVHCQLIKLFAGGIEDSGKEDVIQCPPCCSRSSR</sequence>
<evidence type="ECO:0000313" key="3">
    <source>
        <dbReference type="Proteomes" id="UP001347796"/>
    </source>
</evidence>
<dbReference type="InterPro" id="IPR045363">
    <property type="entry name" value="CERK_C"/>
</dbReference>
<comment type="caution">
    <text evidence="2">The sequence shown here is derived from an EMBL/GenBank/DDBJ whole genome shotgun (WGS) entry which is preliminary data.</text>
</comment>
<dbReference type="InterPro" id="IPR050187">
    <property type="entry name" value="Lipid_Phosphate_FormReg"/>
</dbReference>
<dbReference type="InterPro" id="IPR001206">
    <property type="entry name" value="Diacylglycerol_kinase_cat_dom"/>
</dbReference>
<dbReference type="GO" id="GO:0016020">
    <property type="term" value="C:membrane"/>
    <property type="evidence" value="ECO:0007669"/>
    <property type="project" value="GOC"/>
</dbReference>
<evidence type="ECO:0000313" key="2">
    <source>
        <dbReference type="EMBL" id="KAK6177295.1"/>
    </source>
</evidence>
<name>A0AAN8JHY6_PATCE</name>
<dbReference type="Pfam" id="PF25382">
    <property type="entry name" value="PH_CERK"/>
    <property type="match status" value="1"/>
</dbReference>
<dbReference type="InterPro" id="IPR017438">
    <property type="entry name" value="ATP-NAD_kinase_N"/>
</dbReference>
<dbReference type="GO" id="GO:0001729">
    <property type="term" value="F:ceramide kinase activity"/>
    <property type="evidence" value="ECO:0007669"/>
    <property type="project" value="TreeGrafter"/>
</dbReference>
<dbReference type="Pfam" id="PF19280">
    <property type="entry name" value="CERK_C"/>
    <property type="match status" value="1"/>
</dbReference>
<dbReference type="InterPro" id="IPR016064">
    <property type="entry name" value="NAD/diacylglycerol_kinase_sf"/>
</dbReference>
<feature type="domain" description="DAGKc" evidence="1">
    <location>
        <begin position="147"/>
        <end position="296"/>
    </location>
</feature>
<protein>
    <recommendedName>
        <fullName evidence="1">DAGKc domain-containing protein</fullName>
    </recommendedName>
</protein>
<dbReference type="SMART" id="SM00046">
    <property type="entry name" value="DAGKc"/>
    <property type="match status" value="1"/>
</dbReference>
<dbReference type="GO" id="GO:0006672">
    <property type="term" value="P:ceramide metabolic process"/>
    <property type="evidence" value="ECO:0007669"/>
    <property type="project" value="TreeGrafter"/>
</dbReference>
<keyword evidence="3" id="KW-1185">Reference proteome</keyword>
<dbReference type="SUPFAM" id="SSF111331">
    <property type="entry name" value="NAD kinase/diacylglycerol kinase-like"/>
    <property type="match status" value="1"/>
</dbReference>
<dbReference type="Gene3D" id="2.60.200.40">
    <property type="match status" value="1"/>
</dbReference>
<dbReference type="PANTHER" id="PTHR12358:SF111">
    <property type="entry name" value="CERAMIDE KINASE, ISOFORM A"/>
    <property type="match status" value="1"/>
</dbReference>
<dbReference type="Proteomes" id="UP001347796">
    <property type="component" value="Unassembled WGS sequence"/>
</dbReference>
<dbReference type="AlphaFoldDB" id="A0AAN8JHY6"/>
<dbReference type="PANTHER" id="PTHR12358">
    <property type="entry name" value="SPHINGOSINE KINASE"/>
    <property type="match status" value="1"/>
</dbReference>
<dbReference type="PROSITE" id="PS50146">
    <property type="entry name" value="DAGK"/>
    <property type="match status" value="1"/>
</dbReference>
<dbReference type="EMBL" id="JAZGQO010000010">
    <property type="protein sequence ID" value="KAK6177295.1"/>
    <property type="molecule type" value="Genomic_DNA"/>
</dbReference>
<accession>A0AAN8JHY6</accession>
<reference evidence="2 3" key="1">
    <citation type="submission" date="2024-01" db="EMBL/GenBank/DDBJ databases">
        <title>The genome of the rayed Mediterranean limpet Patella caerulea (Linnaeus, 1758).</title>
        <authorList>
            <person name="Anh-Thu Weber A."/>
            <person name="Halstead-Nussloch G."/>
        </authorList>
    </citation>
    <scope>NUCLEOTIDE SEQUENCE [LARGE SCALE GENOMIC DNA]</scope>
    <source>
        <strain evidence="2">AATW-2023a</strain>
        <tissue evidence="2">Whole specimen</tissue>
    </source>
</reference>
<dbReference type="Gene3D" id="3.40.50.10330">
    <property type="entry name" value="Probable inorganic polyphosphate/atp-NAD kinase, domain 1"/>
    <property type="match status" value="1"/>
</dbReference>
<gene>
    <name evidence="2" type="ORF">SNE40_015422</name>
</gene>